<feature type="domain" description="Transglycosylase SLT" evidence="2">
    <location>
        <begin position="15"/>
        <end position="145"/>
    </location>
</feature>
<evidence type="ECO:0000256" key="1">
    <source>
        <dbReference type="ARBA" id="ARBA00009387"/>
    </source>
</evidence>
<evidence type="ECO:0000313" key="3">
    <source>
        <dbReference type="EMBL" id="GEO42164.1"/>
    </source>
</evidence>
<dbReference type="Pfam" id="PF01464">
    <property type="entry name" value="SLT"/>
    <property type="match status" value="1"/>
</dbReference>
<dbReference type="AlphaFoldDB" id="A0A512E0B6"/>
<evidence type="ECO:0000259" key="2">
    <source>
        <dbReference type="Pfam" id="PF01464"/>
    </source>
</evidence>
<accession>A0A512E0B6</accession>
<dbReference type="SUPFAM" id="SSF53955">
    <property type="entry name" value="Lysozyme-like"/>
    <property type="match status" value="1"/>
</dbReference>
<comment type="similarity">
    <text evidence="1">Belongs to the virb1 family.</text>
</comment>
<dbReference type="EMBL" id="BJYZ01000036">
    <property type="protein sequence ID" value="GEO42164.1"/>
    <property type="molecule type" value="Genomic_DNA"/>
</dbReference>
<sequence length="220" mass="23474">MTSLPLAVVLQLAVANAPQVAPETVAAFAQAESRLYPFAIFDNTARKSYAPASAEEAIVIARSLLDRGHSIDAGLMQINSANFGRTALDADTAFDPAHSVRAGAQILVDAYQWCRERQPTAEPLRCMASVYNTGRPTAGERNGYVGKVFAAADHLVPAIRQSVPEKPAATGEPAAPIVPHACGPPPPAWDGWAVSSYRMCVTRASLTQPEPKSNEDHRTE</sequence>
<dbReference type="RefSeq" id="WP_052832688.1">
    <property type="nucleotide sequence ID" value="NZ_BJYZ01000036.1"/>
</dbReference>
<dbReference type="InterPro" id="IPR008258">
    <property type="entry name" value="Transglycosylase_SLT_dom_1"/>
</dbReference>
<name>A0A512E0B6_9PROT</name>
<dbReference type="Gene3D" id="1.10.530.10">
    <property type="match status" value="1"/>
</dbReference>
<dbReference type="InterPro" id="IPR023346">
    <property type="entry name" value="Lysozyme-like_dom_sf"/>
</dbReference>
<dbReference type="Proteomes" id="UP000321523">
    <property type="component" value="Unassembled WGS sequence"/>
</dbReference>
<dbReference type="OrthoDB" id="8277605at2"/>
<keyword evidence="4" id="KW-1185">Reference proteome</keyword>
<reference evidence="3 4" key="1">
    <citation type="submission" date="2019-07" db="EMBL/GenBank/DDBJ databases">
        <title>Whole genome shotgun sequence of Skermanella aerolata NBRC 106429.</title>
        <authorList>
            <person name="Hosoyama A."/>
            <person name="Uohara A."/>
            <person name="Ohji S."/>
            <person name="Ichikawa N."/>
        </authorList>
    </citation>
    <scope>NUCLEOTIDE SEQUENCE [LARGE SCALE GENOMIC DNA]</scope>
    <source>
        <strain evidence="3 4">NBRC 106429</strain>
    </source>
</reference>
<gene>
    <name evidence="3" type="primary">virB1</name>
    <name evidence="3" type="ORF">SAE02_63120</name>
</gene>
<organism evidence="3 4">
    <name type="scientific">Skermanella aerolata</name>
    <dbReference type="NCBI Taxonomy" id="393310"/>
    <lineage>
        <taxon>Bacteria</taxon>
        <taxon>Pseudomonadati</taxon>
        <taxon>Pseudomonadota</taxon>
        <taxon>Alphaproteobacteria</taxon>
        <taxon>Rhodospirillales</taxon>
        <taxon>Azospirillaceae</taxon>
        <taxon>Skermanella</taxon>
    </lineage>
</organism>
<comment type="caution">
    <text evidence="3">The sequence shown here is derived from an EMBL/GenBank/DDBJ whole genome shotgun (WGS) entry which is preliminary data.</text>
</comment>
<evidence type="ECO:0000313" key="4">
    <source>
        <dbReference type="Proteomes" id="UP000321523"/>
    </source>
</evidence>
<dbReference type="CDD" id="cd16892">
    <property type="entry name" value="LT_VirB1-like"/>
    <property type="match status" value="1"/>
</dbReference>
<proteinExistence type="inferred from homology"/>
<protein>
    <submittedName>
        <fullName evidence="3">Protein virB1</fullName>
    </submittedName>
</protein>